<protein>
    <submittedName>
        <fullName evidence="1">Uncharacterized protein</fullName>
    </submittedName>
</protein>
<comment type="caution">
    <text evidence="1">The sequence shown here is derived from an EMBL/GenBank/DDBJ whole genome shotgun (WGS) entry which is preliminary data.</text>
</comment>
<evidence type="ECO:0000313" key="2">
    <source>
        <dbReference type="Proteomes" id="UP001196870"/>
    </source>
</evidence>
<reference evidence="2" key="1">
    <citation type="journal article" date="2021" name="Syst. Appl. Microbiol.">
        <title>Roseomonas hellenica sp. nov., isolated from roots of wild-growing Alkanna tinctoria.</title>
        <authorList>
            <person name="Rat A."/>
            <person name="Naranjo H.D."/>
            <person name="Lebbe L."/>
            <person name="Cnockaert M."/>
            <person name="Krigas N."/>
            <person name="Grigoriadou K."/>
            <person name="Maloupa E."/>
            <person name="Willems A."/>
        </authorList>
    </citation>
    <scope>NUCLEOTIDE SEQUENCE [LARGE SCALE GENOMIC DNA]</scope>
    <source>
        <strain evidence="2">LMG 31523</strain>
    </source>
</reference>
<keyword evidence="2" id="KW-1185">Reference proteome</keyword>
<sequence length="161" mass="17540">MLTVAAALRICQAVASDPRCRARIQNHRPLPQLSGWGMAGAARNTAMILLGRKAGTPEFDQYSCVGVTEATTEAISAASVSGALTRPGPTLLPEVRHSTGVYRVVDGTHHQASWVVMTDGTDYVFDWHATLELQDPLLYRTADWRRNENPVRMAAFSGFDA</sequence>
<gene>
    <name evidence="1" type="ORF">GXW71_31670</name>
</gene>
<dbReference type="Proteomes" id="UP001196870">
    <property type="component" value="Unassembled WGS sequence"/>
</dbReference>
<dbReference type="EMBL" id="JAAGBB010000075">
    <property type="protein sequence ID" value="MBR0668950.1"/>
    <property type="molecule type" value="Genomic_DNA"/>
</dbReference>
<accession>A0ABS5F8S1</accession>
<dbReference type="RefSeq" id="WP_211857284.1">
    <property type="nucleotide sequence ID" value="NZ_JAAGBB010000075.1"/>
</dbReference>
<evidence type="ECO:0000313" key="1">
    <source>
        <dbReference type="EMBL" id="MBR0668950.1"/>
    </source>
</evidence>
<proteinExistence type="predicted"/>
<organism evidence="1 2">
    <name type="scientific">Plastoroseomonas hellenica</name>
    <dbReference type="NCBI Taxonomy" id="2687306"/>
    <lineage>
        <taxon>Bacteria</taxon>
        <taxon>Pseudomonadati</taxon>
        <taxon>Pseudomonadota</taxon>
        <taxon>Alphaproteobacteria</taxon>
        <taxon>Acetobacterales</taxon>
        <taxon>Acetobacteraceae</taxon>
        <taxon>Plastoroseomonas</taxon>
    </lineage>
</organism>
<name>A0ABS5F8S1_9PROT</name>